<protein>
    <submittedName>
        <fullName evidence="2">Class I SAM-dependent methyltransferase</fullName>
        <ecNumber evidence="2">2.1.1.222</ecNumber>
        <ecNumber evidence="2">2.1.1.64</ecNumber>
    </submittedName>
</protein>
<name>A0ABW5G533_9PSEU</name>
<dbReference type="GO" id="GO:0032259">
    <property type="term" value="P:methylation"/>
    <property type="evidence" value="ECO:0007669"/>
    <property type="project" value="UniProtKB-KW"/>
</dbReference>
<evidence type="ECO:0000313" key="3">
    <source>
        <dbReference type="Proteomes" id="UP001597417"/>
    </source>
</evidence>
<dbReference type="RefSeq" id="WP_378271497.1">
    <property type="nucleotide sequence ID" value="NZ_JBHUKR010000028.1"/>
</dbReference>
<organism evidence="2 3">
    <name type="scientific">Amycolatopsis pigmentata</name>
    <dbReference type="NCBI Taxonomy" id="450801"/>
    <lineage>
        <taxon>Bacteria</taxon>
        <taxon>Bacillati</taxon>
        <taxon>Actinomycetota</taxon>
        <taxon>Actinomycetes</taxon>
        <taxon>Pseudonocardiales</taxon>
        <taxon>Pseudonocardiaceae</taxon>
        <taxon>Amycolatopsis</taxon>
    </lineage>
</organism>
<evidence type="ECO:0000313" key="2">
    <source>
        <dbReference type="EMBL" id="MFD2422423.1"/>
    </source>
</evidence>
<dbReference type="InterPro" id="IPR029063">
    <property type="entry name" value="SAM-dependent_MTases_sf"/>
</dbReference>
<keyword evidence="2" id="KW-0808">Transferase</keyword>
<evidence type="ECO:0000256" key="1">
    <source>
        <dbReference type="SAM" id="MobiDB-lite"/>
    </source>
</evidence>
<dbReference type="Proteomes" id="UP001597417">
    <property type="component" value="Unassembled WGS sequence"/>
</dbReference>
<dbReference type="EC" id="2.1.1.222" evidence="2"/>
<dbReference type="GO" id="GO:0102208">
    <property type="term" value="F:2-polyprenyl-6-hydroxyphenol methylase activity"/>
    <property type="evidence" value="ECO:0007669"/>
    <property type="project" value="UniProtKB-EC"/>
</dbReference>
<dbReference type="SUPFAM" id="SSF53335">
    <property type="entry name" value="S-adenosyl-L-methionine-dependent methyltransferases"/>
    <property type="match status" value="1"/>
</dbReference>
<comment type="caution">
    <text evidence="2">The sequence shown here is derived from an EMBL/GenBank/DDBJ whole genome shotgun (WGS) entry which is preliminary data.</text>
</comment>
<keyword evidence="3" id="KW-1185">Reference proteome</keyword>
<dbReference type="EMBL" id="JBHUKR010000028">
    <property type="protein sequence ID" value="MFD2422423.1"/>
    <property type="molecule type" value="Genomic_DNA"/>
</dbReference>
<feature type="region of interest" description="Disordered" evidence="1">
    <location>
        <begin position="1"/>
        <end position="23"/>
    </location>
</feature>
<dbReference type="CDD" id="cd02440">
    <property type="entry name" value="AdoMet_MTases"/>
    <property type="match status" value="1"/>
</dbReference>
<sequence length="280" mass="30795">MTSTSHELSQLGEEYRTRPGTPMIGPYSVHQMDDFYAALARGEVKPTGIMNYLQRLYIAERVRPGDRVVDVCCGSGLQLPVLYRYQPELGAYTGLDISADNLAQARARLADLRKQSSSRMSIDFHEIDVAQPWPVTGPFDVAVYTSALEHLPRERGIASLRHAATALAPNGQLYLSTPNTPGDPPRKLQHRVHVYEWSHAELTAVLDEVGLDIVTVVGILPPQTREATEEAVYKRFGDGGAALYHSLRENAPDALLGPVVSTALAEDASEVLYVCVRRTT</sequence>
<gene>
    <name evidence="2" type="ORF">ACFSXZ_39480</name>
</gene>
<dbReference type="Gene3D" id="3.40.50.150">
    <property type="entry name" value="Vaccinia Virus protein VP39"/>
    <property type="match status" value="1"/>
</dbReference>
<dbReference type="EC" id="2.1.1.64" evidence="2"/>
<reference evidence="3" key="1">
    <citation type="journal article" date="2019" name="Int. J. Syst. Evol. Microbiol.">
        <title>The Global Catalogue of Microorganisms (GCM) 10K type strain sequencing project: providing services to taxonomists for standard genome sequencing and annotation.</title>
        <authorList>
            <consortium name="The Broad Institute Genomics Platform"/>
            <consortium name="The Broad Institute Genome Sequencing Center for Infectious Disease"/>
            <person name="Wu L."/>
            <person name="Ma J."/>
        </authorList>
    </citation>
    <scope>NUCLEOTIDE SEQUENCE [LARGE SCALE GENOMIC DNA]</scope>
    <source>
        <strain evidence="3">CGMCC 4.7645</strain>
    </source>
</reference>
<proteinExistence type="predicted"/>
<accession>A0ABW5G533</accession>
<keyword evidence="2" id="KW-0489">Methyltransferase</keyword>
<dbReference type="GO" id="GO:0061542">
    <property type="term" value="F:3-demethylubiquinol 3-O-methyltransferase activity"/>
    <property type="evidence" value="ECO:0007669"/>
    <property type="project" value="UniProtKB-EC"/>
</dbReference>
<dbReference type="Pfam" id="PF13489">
    <property type="entry name" value="Methyltransf_23"/>
    <property type="match status" value="1"/>
</dbReference>
<dbReference type="PANTHER" id="PTHR43861">
    <property type="entry name" value="TRANS-ACONITATE 2-METHYLTRANSFERASE-RELATED"/>
    <property type="match status" value="1"/>
</dbReference>